<keyword evidence="3" id="KW-0472">Membrane</keyword>
<keyword evidence="2 8" id="KW-0732">Signal</keyword>
<dbReference type="Proteomes" id="UP000323176">
    <property type="component" value="Unassembled WGS sequence"/>
</dbReference>
<dbReference type="PIRSF" id="PIRSF002854">
    <property type="entry name" value="MetQ"/>
    <property type="match status" value="1"/>
</dbReference>
<organism evidence="9 10">
    <name type="scientific">Brachyspira pilosicoli</name>
    <name type="common">Serpulina pilosicoli</name>
    <dbReference type="NCBI Taxonomy" id="52584"/>
    <lineage>
        <taxon>Bacteria</taxon>
        <taxon>Pseudomonadati</taxon>
        <taxon>Spirochaetota</taxon>
        <taxon>Spirochaetia</taxon>
        <taxon>Brachyspirales</taxon>
        <taxon>Brachyspiraceae</taxon>
        <taxon>Brachyspira</taxon>
    </lineage>
</organism>
<evidence type="ECO:0000313" key="10">
    <source>
        <dbReference type="Proteomes" id="UP000323176"/>
    </source>
</evidence>
<dbReference type="PANTHER" id="PTHR30429:SF3">
    <property type="entry name" value="LIPOPROTEIN"/>
    <property type="match status" value="1"/>
</dbReference>
<dbReference type="InterPro" id="IPR004872">
    <property type="entry name" value="Lipoprotein_NlpA"/>
</dbReference>
<dbReference type="OrthoDB" id="9812878at2"/>
<name>A0A5C8EVQ9_BRAPL</name>
<dbReference type="PANTHER" id="PTHR30429">
    <property type="entry name" value="D-METHIONINE-BINDING LIPOPROTEIN METQ"/>
    <property type="match status" value="1"/>
</dbReference>
<evidence type="ECO:0000256" key="3">
    <source>
        <dbReference type="ARBA" id="ARBA00023136"/>
    </source>
</evidence>
<dbReference type="EMBL" id="SAXY01000039">
    <property type="protein sequence ID" value="TXJ42087.1"/>
    <property type="molecule type" value="Genomic_DNA"/>
</dbReference>
<proteinExistence type="inferred from homology"/>
<dbReference type="Gene3D" id="3.40.190.10">
    <property type="entry name" value="Periplasmic binding protein-like II"/>
    <property type="match status" value="2"/>
</dbReference>
<dbReference type="AlphaFoldDB" id="A0A5C8EVQ9"/>
<dbReference type="CDD" id="cd13596">
    <property type="entry name" value="PBP2_lipoprotein_GmpC"/>
    <property type="match status" value="1"/>
</dbReference>
<comment type="similarity">
    <text evidence="6">Belongs to the nlpA lipoprotein family.</text>
</comment>
<feature type="chain" id="PRO_5023125044" description="Lipoprotein" evidence="8">
    <location>
        <begin position="22"/>
        <end position="272"/>
    </location>
</feature>
<evidence type="ECO:0000256" key="4">
    <source>
        <dbReference type="ARBA" id="ARBA00023139"/>
    </source>
</evidence>
<feature type="signal peptide" evidence="8">
    <location>
        <begin position="1"/>
        <end position="21"/>
    </location>
</feature>
<evidence type="ECO:0000256" key="2">
    <source>
        <dbReference type="ARBA" id="ARBA00022729"/>
    </source>
</evidence>
<evidence type="ECO:0000256" key="6">
    <source>
        <dbReference type="PIRNR" id="PIRNR002854"/>
    </source>
</evidence>
<keyword evidence="5 6" id="KW-0449">Lipoprotein</keyword>
<dbReference type="SUPFAM" id="SSF53850">
    <property type="entry name" value="Periplasmic binding protein-like II"/>
    <property type="match status" value="1"/>
</dbReference>
<dbReference type="PROSITE" id="PS51257">
    <property type="entry name" value="PROKAR_LIPOPROTEIN"/>
    <property type="match status" value="1"/>
</dbReference>
<gene>
    <name evidence="9" type="ORF">EPJ72_05975</name>
</gene>
<comment type="subcellular location">
    <subcellularLocation>
        <location evidence="1">Membrane</location>
        <topology evidence="1">Lipid-anchor</topology>
    </subcellularLocation>
</comment>
<evidence type="ECO:0000256" key="8">
    <source>
        <dbReference type="SAM" id="SignalP"/>
    </source>
</evidence>
<keyword evidence="4" id="KW-0564">Palmitate</keyword>
<protein>
    <recommendedName>
        <fullName evidence="6">Lipoprotein</fullName>
    </recommendedName>
</protein>
<comment type="caution">
    <text evidence="9">The sequence shown here is derived from an EMBL/GenBank/DDBJ whole genome shotgun (WGS) entry which is preliminary data.</text>
</comment>
<evidence type="ECO:0000256" key="7">
    <source>
        <dbReference type="PIRSR" id="PIRSR002854-1"/>
    </source>
</evidence>
<evidence type="ECO:0000313" key="9">
    <source>
        <dbReference type="EMBL" id="TXJ42087.1"/>
    </source>
</evidence>
<accession>A0A5C8EVQ9</accession>
<feature type="lipid moiety-binding region" description="S-diacylglycerol cysteine" evidence="7">
    <location>
        <position position="20"/>
    </location>
</feature>
<evidence type="ECO:0000256" key="1">
    <source>
        <dbReference type="ARBA" id="ARBA00004635"/>
    </source>
</evidence>
<reference evidence="9 10" key="1">
    <citation type="journal article" date="1992" name="Lakartidningen">
        <title>[Penicillin V and not amoxicillin is the first choice preparation in acute otitis].</title>
        <authorList>
            <person name="Kamme C."/>
            <person name="Lundgren K."/>
            <person name="Prellner K."/>
        </authorList>
    </citation>
    <scope>NUCLEOTIDE SEQUENCE [LARGE SCALE GENOMIC DNA]</scope>
    <source>
        <strain evidence="9 10">PC5538III-hc</strain>
    </source>
</reference>
<dbReference type="Pfam" id="PF03180">
    <property type="entry name" value="Lipoprotein_9"/>
    <property type="match status" value="1"/>
</dbReference>
<dbReference type="GO" id="GO:0016020">
    <property type="term" value="C:membrane"/>
    <property type="evidence" value="ECO:0007669"/>
    <property type="project" value="UniProtKB-SubCell"/>
</dbReference>
<sequence>MKKILLVAAFAALIFTFSACGGGKSSANNNIVKVGFAGESDYQIWNPIVEKLAEEGIKVELVSFADYTIPNQALNDGEIDLNAFQHYAYFNDEVSNKGYDLTAIADTYISAMNIYSTNITDVKEVKKGDKVAIPNDPSNGGRALKVLEAAGLIKVREEAGDSPSVADIVENPLNLEIVEVDAGGIYSLLPDVACAVINGNYAIDFGLNPGSDYIFKDDPAIYSTKSFVNLIAARTADKDNELYKKVVDTYQSEIVEKVYNENFKGSYLPTWK</sequence>
<evidence type="ECO:0000256" key="5">
    <source>
        <dbReference type="ARBA" id="ARBA00023288"/>
    </source>
</evidence>